<evidence type="ECO:0000313" key="2">
    <source>
        <dbReference type="Proteomes" id="UP000652761"/>
    </source>
</evidence>
<evidence type="ECO:0000313" key="1">
    <source>
        <dbReference type="EMBL" id="MQL94381.1"/>
    </source>
</evidence>
<name>A0A843VCX7_COLES</name>
<protein>
    <submittedName>
        <fullName evidence="1">Uncharacterized protein</fullName>
    </submittedName>
</protein>
<accession>A0A843VCX7</accession>
<comment type="caution">
    <text evidence="1">The sequence shown here is derived from an EMBL/GenBank/DDBJ whole genome shotgun (WGS) entry which is preliminary data.</text>
</comment>
<dbReference type="EMBL" id="NMUH01001666">
    <property type="protein sequence ID" value="MQL94381.1"/>
    <property type="molecule type" value="Genomic_DNA"/>
</dbReference>
<proteinExistence type="predicted"/>
<dbReference type="AlphaFoldDB" id="A0A843VCX7"/>
<organism evidence="1 2">
    <name type="scientific">Colocasia esculenta</name>
    <name type="common">Wild taro</name>
    <name type="synonym">Arum esculentum</name>
    <dbReference type="NCBI Taxonomy" id="4460"/>
    <lineage>
        <taxon>Eukaryota</taxon>
        <taxon>Viridiplantae</taxon>
        <taxon>Streptophyta</taxon>
        <taxon>Embryophyta</taxon>
        <taxon>Tracheophyta</taxon>
        <taxon>Spermatophyta</taxon>
        <taxon>Magnoliopsida</taxon>
        <taxon>Liliopsida</taxon>
        <taxon>Araceae</taxon>
        <taxon>Aroideae</taxon>
        <taxon>Colocasieae</taxon>
        <taxon>Colocasia</taxon>
    </lineage>
</organism>
<sequence>MPIVSTPSASRPTNDFVVLVSYSGDVSCVDAISFKTYGKLRWPGFIFRPTKNSVDLVSYSGDVSCVDAISFKTYGKLRWPGFIFKPMNDIVLASYSGDVGCVDAISFKTYGKLRRSGFIFWGRRLCRRHQLQDLRETPSAWFHLLGMSVMSTPLASRPMGNSVVLVSSSGDVGYVDAISFKTYGKLHQAGFIFWCWNW</sequence>
<dbReference type="Proteomes" id="UP000652761">
    <property type="component" value="Unassembled WGS sequence"/>
</dbReference>
<reference evidence="1" key="1">
    <citation type="submission" date="2017-07" db="EMBL/GenBank/DDBJ databases">
        <title>Taro Niue Genome Assembly and Annotation.</title>
        <authorList>
            <person name="Atibalentja N."/>
            <person name="Keating K."/>
            <person name="Fields C.J."/>
        </authorList>
    </citation>
    <scope>NUCLEOTIDE SEQUENCE</scope>
    <source>
        <strain evidence="1">Niue_2</strain>
        <tissue evidence="1">Leaf</tissue>
    </source>
</reference>
<gene>
    <name evidence="1" type="ORF">Taro_027041</name>
</gene>
<keyword evidence="2" id="KW-1185">Reference proteome</keyword>